<accession>A0A5C3QIG7</accession>
<name>A0A5C3QIG7_9AGAR</name>
<protein>
    <submittedName>
        <fullName evidence="1">Uncharacterized protein</fullName>
    </submittedName>
</protein>
<dbReference type="Proteomes" id="UP000305067">
    <property type="component" value="Unassembled WGS sequence"/>
</dbReference>
<proteinExistence type="predicted"/>
<evidence type="ECO:0000313" key="1">
    <source>
        <dbReference type="EMBL" id="TFL00930.1"/>
    </source>
</evidence>
<gene>
    <name evidence="1" type="ORF">BDV98DRAFT_621269</name>
</gene>
<sequence>MSQIENEPDYPRYSTPRVMIDVDWKVGTNAWQAASNEAQVVAGISYYSYQLPHLAEYQEEVHNLLEFTNTQSDVTSYGFRDATGQTHQILNVSTVGNQSLSFQGVGDEGSWAAIVLDVGSFTIPQIINSPPVRLATFHNQTIIDVDWRVGTNVWQATNGESDICQVAGISHYRYYPYHEPDQAEVYYILEFTNTPRPNVTMYGFHDETCRHVVDVKAGGGNHSVTFRGLVGKEGNWAKIVGIEI</sequence>
<keyword evidence="2" id="KW-1185">Reference proteome</keyword>
<dbReference type="AlphaFoldDB" id="A0A5C3QIG7"/>
<dbReference type="EMBL" id="ML178827">
    <property type="protein sequence ID" value="TFL00930.1"/>
    <property type="molecule type" value="Genomic_DNA"/>
</dbReference>
<evidence type="ECO:0000313" key="2">
    <source>
        <dbReference type="Proteomes" id="UP000305067"/>
    </source>
</evidence>
<organism evidence="1 2">
    <name type="scientific">Pterulicium gracile</name>
    <dbReference type="NCBI Taxonomy" id="1884261"/>
    <lineage>
        <taxon>Eukaryota</taxon>
        <taxon>Fungi</taxon>
        <taxon>Dikarya</taxon>
        <taxon>Basidiomycota</taxon>
        <taxon>Agaricomycotina</taxon>
        <taxon>Agaricomycetes</taxon>
        <taxon>Agaricomycetidae</taxon>
        <taxon>Agaricales</taxon>
        <taxon>Pleurotineae</taxon>
        <taxon>Pterulaceae</taxon>
        <taxon>Pterulicium</taxon>
    </lineage>
</organism>
<reference evidence="1 2" key="1">
    <citation type="journal article" date="2019" name="Nat. Ecol. Evol.">
        <title>Megaphylogeny resolves global patterns of mushroom evolution.</title>
        <authorList>
            <person name="Varga T."/>
            <person name="Krizsan K."/>
            <person name="Foldi C."/>
            <person name="Dima B."/>
            <person name="Sanchez-Garcia M."/>
            <person name="Sanchez-Ramirez S."/>
            <person name="Szollosi G.J."/>
            <person name="Szarkandi J.G."/>
            <person name="Papp V."/>
            <person name="Albert L."/>
            <person name="Andreopoulos W."/>
            <person name="Angelini C."/>
            <person name="Antonin V."/>
            <person name="Barry K.W."/>
            <person name="Bougher N.L."/>
            <person name="Buchanan P."/>
            <person name="Buyck B."/>
            <person name="Bense V."/>
            <person name="Catcheside P."/>
            <person name="Chovatia M."/>
            <person name="Cooper J."/>
            <person name="Damon W."/>
            <person name="Desjardin D."/>
            <person name="Finy P."/>
            <person name="Geml J."/>
            <person name="Haridas S."/>
            <person name="Hughes K."/>
            <person name="Justo A."/>
            <person name="Karasinski D."/>
            <person name="Kautmanova I."/>
            <person name="Kiss B."/>
            <person name="Kocsube S."/>
            <person name="Kotiranta H."/>
            <person name="LaButti K.M."/>
            <person name="Lechner B.E."/>
            <person name="Liimatainen K."/>
            <person name="Lipzen A."/>
            <person name="Lukacs Z."/>
            <person name="Mihaltcheva S."/>
            <person name="Morgado L.N."/>
            <person name="Niskanen T."/>
            <person name="Noordeloos M.E."/>
            <person name="Ohm R.A."/>
            <person name="Ortiz-Santana B."/>
            <person name="Ovrebo C."/>
            <person name="Racz N."/>
            <person name="Riley R."/>
            <person name="Savchenko A."/>
            <person name="Shiryaev A."/>
            <person name="Soop K."/>
            <person name="Spirin V."/>
            <person name="Szebenyi C."/>
            <person name="Tomsovsky M."/>
            <person name="Tulloss R.E."/>
            <person name="Uehling J."/>
            <person name="Grigoriev I.V."/>
            <person name="Vagvolgyi C."/>
            <person name="Papp T."/>
            <person name="Martin F.M."/>
            <person name="Miettinen O."/>
            <person name="Hibbett D.S."/>
            <person name="Nagy L.G."/>
        </authorList>
    </citation>
    <scope>NUCLEOTIDE SEQUENCE [LARGE SCALE GENOMIC DNA]</scope>
    <source>
        <strain evidence="1 2">CBS 309.79</strain>
    </source>
</reference>